<keyword evidence="5" id="KW-1185">Reference proteome</keyword>
<feature type="domain" description="Histidine kinase/HSP90-like ATPase" evidence="3">
    <location>
        <begin position="47"/>
        <end position="158"/>
    </location>
</feature>
<organism evidence="4 5">
    <name type="scientific">Cellulomonas marina</name>
    <dbReference type="NCBI Taxonomy" id="988821"/>
    <lineage>
        <taxon>Bacteria</taxon>
        <taxon>Bacillati</taxon>
        <taxon>Actinomycetota</taxon>
        <taxon>Actinomycetes</taxon>
        <taxon>Micrococcales</taxon>
        <taxon>Cellulomonadaceae</taxon>
        <taxon>Cellulomonas</taxon>
    </lineage>
</organism>
<dbReference type="STRING" id="988821.SAMN05421867_101106"/>
<feature type="compositionally biased region" description="Polar residues" evidence="2">
    <location>
        <begin position="1"/>
        <end position="12"/>
    </location>
</feature>
<dbReference type="Proteomes" id="UP000199012">
    <property type="component" value="Unassembled WGS sequence"/>
</dbReference>
<name>A0A1I0V238_9CELL</name>
<dbReference type="SUPFAM" id="SSF55874">
    <property type="entry name" value="ATPase domain of HSP90 chaperone/DNA topoisomerase II/histidine kinase"/>
    <property type="match status" value="1"/>
</dbReference>
<dbReference type="InterPro" id="IPR050267">
    <property type="entry name" value="Anti-sigma-factor_SerPK"/>
</dbReference>
<reference evidence="4 5" key="1">
    <citation type="submission" date="2016-10" db="EMBL/GenBank/DDBJ databases">
        <authorList>
            <person name="de Groot N.N."/>
        </authorList>
    </citation>
    <scope>NUCLEOTIDE SEQUENCE [LARGE SCALE GENOMIC DNA]</scope>
    <source>
        <strain evidence="4 5">CGMCC 4.6945</strain>
    </source>
</reference>
<keyword evidence="4" id="KW-0418">Kinase</keyword>
<dbReference type="GO" id="GO:0004674">
    <property type="term" value="F:protein serine/threonine kinase activity"/>
    <property type="evidence" value="ECO:0007669"/>
    <property type="project" value="UniProtKB-KW"/>
</dbReference>
<proteinExistence type="predicted"/>
<dbReference type="EMBL" id="FOKA01000001">
    <property type="protein sequence ID" value="SFA70419.1"/>
    <property type="molecule type" value="Genomic_DNA"/>
</dbReference>
<dbReference type="AlphaFoldDB" id="A0A1I0V238"/>
<evidence type="ECO:0000259" key="3">
    <source>
        <dbReference type="Pfam" id="PF13581"/>
    </source>
</evidence>
<dbReference type="PANTHER" id="PTHR35526">
    <property type="entry name" value="ANTI-SIGMA-F FACTOR RSBW-RELATED"/>
    <property type="match status" value="1"/>
</dbReference>
<evidence type="ECO:0000313" key="5">
    <source>
        <dbReference type="Proteomes" id="UP000199012"/>
    </source>
</evidence>
<evidence type="ECO:0000313" key="4">
    <source>
        <dbReference type="EMBL" id="SFA70419.1"/>
    </source>
</evidence>
<evidence type="ECO:0000256" key="1">
    <source>
        <dbReference type="ARBA" id="ARBA00022527"/>
    </source>
</evidence>
<feature type="region of interest" description="Disordered" evidence="2">
    <location>
        <begin position="1"/>
        <end position="26"/>
    </location>
</feature>
<gene>
    <name evidence="4" type="ORF">SAMN05421867_101106</name>
</gene>
<keyword evidence="4" id="KW-0808">Transferase</keyword>
<sequence>MAAERPTTTVTDQDSERPDVASMVNSAELPPSFSEVRRWAIASTEDLARLRALLHHALTGTDTPPQRGIGEVPEKAVLVASELATNALRHGEPPTVVRLLTDGERFAIDVIDRAPGSAPLVAGDRAPGDGGFGLILAQRVSLDVGWYAEGDLKHVWATFDAPPGLLVDLDGHAPDDGTR</sequence>
<dbReference type="Pfam" id="PF13581">
    <property type="entry name" value="HATPase_c_2"/>
    <property type="match status" value="1"/>
</dbReference>
<dbReference type="PANTHER" id="PTHR35526:SF3">
    <property type="entry name" value="ANTI-SIGMA-F FACTOR RSBW"/>
    <property type="match status" value="1"/>
</dbReference>
<protein>
    <submittedName>
        <fullName evidence="4">Histidine kinase-like ATPase domain-containing protein</fullName>
    </submittedName>
</protein>
<dbReference type="InterPro" id="IPR003594">
    <property type="entry name" value="HATPase_dom"/>
</dbReference>
<dbReference type="Gene3D" id="3.30.565.10">
    <property type="entry name" value="Histidine kinase-like ATPase, C-terminal domain"/>
    <property type="match status" value="1"/>
</dbReference>
<keyword evidence="1" id="KW-0723">Serine/threonine-protein kinase</keyword>
<accession>A0A1I0V238</accession>
<evidence type="ECO:0000256" key="2">
    <source>
        <dbReference type="SAM" id="MobiDB-lite"/>
    </source>
</evidence>
<dbReference type="InterPro" id="IPR036890">
    <property type="entry name" value="HATPase_C_sf"/>
</dbReference>
<dbReference type="CDD" id="cd16936">
    <property type="entry name" value="HATPase_RsbW-like"/>
    <property type="match status" value="1"/>
</dbReference>